<gene>
    <name evidence="1" type="ORF">DI598_10145</name>
</gene>
<accession>A0A2W5EWE3</accession>
<organism evidence="1 2">
    <name type="scientific">Pseudopedobacter saltans</name>
    <dbReference type="NCBI Taxonomy" id="151895"/>
    <lineage>
        <taxon>Bacteria</taxon>
        <taxon>Pseudomonadati</taxon>
        <taxon>Bacteroidota</taxon>
        <taxon>Sphingobacteriia</taxon>
        <taxon>Sphingobacteriales</taxon>
        <taxon>Sphingobacteriaceae</taxon>
        <taxon>Pseudopedobacter</taxon>
    </lineage>
</organism>
<evidence type="ECO:0008006" key="3">
    <source>
        <dbReference type="Google" id="ProtNLM"/>
    </source>
</evidence>
<reference evidence="1 2" key="1">
    <citation type="submission" date="2017-11" db="EMBL/GenBank/DDBJ databases">
        <title>Infants hospitalized years apart are colonized by the same room-sourced microbial strains.</title>
        <authorList>
            <person name="Brooks B."/>
            <person name="Olm M.R."/>
            <person name="Firek B.A."/>
            <person name="Baker R."/>
            <person name="Thomas B.C."/>
            <person name="Morowitz M.J."/>
            <person name="Banfield J.F."/>
        </authorList>
    </citation>
    <scope>NUCLEOTIDE SEQUENCE [LARGE SCALE GENOMIC DNA]</scope>
    <source>
        <strain evidence="1">S2_009_000_R2_76</strain>
    </source>
</reference>
<comment type="caution">
    <text evidence="1">The sequence shown here is derived from an EMBL/GenBank/DDBJ whole genome shotgun (WGS) entry which is preliminary data.</text>
</comment>
<name>A0A2W5EWE3_9SPHI</name>
<proteinExistence type="predicted"/>
<sequence length="122" mass="13762">MRKIIIAFILITLLSCNLIGGKKGINFKIVNKTDSSISNVKITTSEHFEKKEFGEIKPNESVSGFLSLKDNKTDGSYVLEFTRENGKKESQGYGYYTNGAPLDNSIYFEIRNDSIITKFSVY</sequence>
<protein>
    <recommendedName>
        <fullName evidence="3">Lipoprotein</fullName>
    </recommendedName>
</protein>
<evidence type="ECO:0000313" key="2">
    <source>
        <dbReference type="Proteomes" id="UP000249645"/>
    </source>
</evidence>
<evidence type="ECO:0000313" key="1">
    <source>
        <dbReference type="EMBL" id="PZP48295.1"/>
    </source>
</evidence>
<dbReference type="PROSITE" id="PS51257">
    <property type="entry name" value="PROKAR_LIPOPROTEIN"/>
    <property type="match status" value="1"/>
</dbReference>
<dbReference type="Proteomes" id="UP000249645">
    <property type="component" value="Unassembled WGS sequence"/>
</dbReference>
<dbReference type="AlphaFoldDB" id="A0A2W5EWE3"/>
<dbReference type="EMBL" id="QFOI01000167">
    <property type="protein sequence ID" value="PZP48295.1"/>
    <property type="molecule type" value="Genomic_DNA"/>
</dbReference>